<dbReference type="GO" id="GO:0005524">
    <property type="term" value="F:ATP binding"/>
    <property type="evidence" value="ECO:0007669"/>
    <property type="project" value="UniProtKB-KW"/>
</dbReference>
<dbReference type="EC" id="2.7.7.4" evidence="2"/>
<evidence type="ECO:0000256" key="8">
    <source>
        <dbReference type="ARBA" id="ARBA00030256"/>
    </source>
</evidence>
<comment type="similarity">
    <text evidence="1">Belongs to the PAPS reductase family. CysD subfamily.</text>
</comment>
<proteinExistence type="inferred from homology"/>
<evidence type="ECO:0000313" key="12">
    <source>
        <dbReference type="EMBL" id="QLQ32549.1"/>
    </source>
</evidence>
<dbReference type="NCBIfam" id="TIGR02039">
    <property type="entry name" value="CysD"/>
    <property type="match status" value="1"/>
</dbReference>
<name>A0A7L6ATX8_9GAMM</name>
<evidence type="ECO:0000256" key="2">
    <source>
        <dbReference type="ARBA" id="ARBA00012391"/>
    </source>
</evidence>
<dbReference type="GO" id="GO:0004781">
    <property type="term" value="F:sulfate adenylyltransferase (ATP) activity"/>
    <property type="evidence" value="ECO:0007669"/>
    <property type="project" value="UniProtKB-EC"/>
</dbReference>
<organism evidence="12 13">
    <name type="scientific">Candidatus Thiothrix singaporensis</name>
    <dbReference type="NCBI Taxonomy" id="2799669"/>
    <lineage>
        <taxon>Bacteria</taxon>
        <taxon>Pseudomonadati</taxon>
        <taxon>Pseudomonadota</taxon>
        <taxon>Gammaproteobacteria</taxon>
        <taxon>Thiotrichales</taxon>
        <taxon>Thiotrichaceae</taxon>
        <taxon>Thiothrix</taxon>
    </lineage>
</organism>
<evidence type="ECO:0000259" key="11">
    <source>
        <dbReference type="Pfam" id="PF01507"/>
    </source>
</evidence>
<dbReference type="Pfam" id="PF01507">
    <property type="entry name" value="PAPS_reduct"/>
    <property type="match status" value="1"/>
</dbReference>
<dbReference type="InterPro" id="IPR050128">
    <property type="entry name" value="Sulfate_adenylyltrnsfr_sub2"/>
</dbReference>
<accession>A0A7L6ATX8</accession>
<keyword evidence="7" id="KW-0067">ATP-binding</keyword>
<dbReference type="PANTHER" id="PTHR43196">
    <property type="entry name" value="SULFATE ADENYLYLTRANSFERASE SUBUNIT 2"/>
    <property type="match status" value="1"/>
</dbReference>
<keyword evidence="13" id="KW-1185">Reference proteome</keyword>
<dbReference type="PANTHER" id="PTHR43196:SF1">
    <property type="entry name" value="SULFATE ADENYLYLTRANSFERASE SUBUNIT 2"/>
    <property type="match status" value="1"/>
</dbReference>
<evidence type="ECO:0000256" key="10">
    <source>
        <dbReference type="SAM" id="MobiDB-lite"/>
    </source>
</evidence>
<evidence type="ECO:0000256" key="7">
    <source>
        <dbReference type="ARBA" id="ARBA00022840"/>
    </source>
</evidence>
<dbReference type="Proteomes" id="UP000510621">
    <property type="component" value="Chromosome"/>
</dbReference>
<evidence type="ECO:0000256" key="5">
    <source>
        <dbReference type="ARBA" id="ARBA00022695"/>
    </source>
</evidence>
<dbReference type="GO" id="GO:0000103">
    <property type="term" value="P:sulfate assimilation"/>
    <property type="evidence" value="ECO:0007669"/>
    <property type="project" value="InterPro"/>
</dbReference>
<dbReference type="AlphaFoldDB" id="A0A7L6ATX8"/>
<dbReference type="KEGG" id="this:HZT40_14245"/>
<evidence type="ECO:0000256" key="4">
    <source>
        <dbReference type="ARBA" id="ARBA00022679"/>
    </source>
</evidence>
<dbReference type="SUPFAM" id="SSF52402">
    <property type="entry name" value="Adenine nucleotide alpha hydrolases-like"/>
    <property type="match status" value="1"/>
</dbReference>
<dbReference type="PIRSF" id="PIRSF002936">
    <property type="entry name" value="CysDAde_trans"/>
    <property type="match status" value="1"/>
</dbReference>
<dbReference type="InterPro" id="IPR002500">
    <property type="entry name" value="PAPS_reduct_dom"/>
</dbReference>
<feature type="compositionally biased region" description="Basic and acidic residues" evidence="10">
    <location>
        <begin position="299"/>
        <end position="308"/>
    </location>
</feature>
<evidence type="ECO:0000313" key="13">
    <source>
        <dbReference type="Proteomes" id="UP000510621"/>
    </source>
</evidence>
<keyword evidence="5 12" id="KW-0548">Nucleotidyltransferase</keyword>
<sequence>MFFSSLHAQQRLLSHLDWLEAEAIHILREVAGQCSNPALLFSGGKDSICLLRLAEKAFRPGRFPFPLLHIDTGHNYPEVIEFRDRKAAGLGERLIVRSVEDSMRRGTVVLKHADESRNKHQSVTLLEAIEEFGFDCCIGGARRDEEKARAKERIMSFRDEFGQWDPKNQRPELWDLYNARSHKGENIRAFPISNWTELDVWQYIERENLELPNIYFAHRRPVVKRNGAITPITHLTPARPDEEVINLQVRFRTVGDITCTAPVESDADTIEKIIAETATTTVTERGATRLDDQASEAAMEQRKKEGYF</sequence>
<dbReference type="NCBIfam" id="NF003587">
    <property type="entry name" value="PRK05253.1"/>
    <property type="match status" value="1"/>
</dbReference>
<evidence type="ECO:0000256" key="3">
    <source>
        <dbReference type="ARBA" id="ARBA00022004"/>
    </source>
</evidence>
<dbReference type="EMBL" id="CP059265">
    <property type="protein sequence ID" value="QLQ32549.1"/>
    <property type="molecule type" value="Genomic_DNA"/>
</dbReference>
<evidence type="ECO:0000256" key="6">
    <source>
        <dbReference type="ARBA" id="ARBA00022741"/>
    </source>
</evidence>
<dbReference type="InterPro" id="IPR011784">
    <property type="entry name" value="SO4_adenylTrfase_ssu"/>
</dbReference>
<dbReference type="Gene3D" id="3.40.50.620">
    <property type="entry name" value="HUPs"/>
    <property type="match status" value="1"/>
</dbReference>
<reference evidence="12" key="1">
    <citation type="submission" date="2020-06" db="EMBL/GenBank/DDBJ databases">
        <title>Analysis procedures for assessing recovery of high quality, complete, closed genomes from Nanopore long read metagenome sequencing.</title>
        <authorList>
            <person name="Bessarab I."/>
            <person name="Arumugam K."/>
            <person name="Haryono M."/>
            <person name="Liu X."/>
            <person name="Roy S."/>
            <person name="Zuniga-Montanez R.E."/>
            <person name="Qiu G."/>
            <person name="Drautz-Moses D.I."/>
            <person name="Law Y.Y."/>
            <person name="Wuertz S."/>
            <person name="Lauro F.M."/>
            <person name="Huson D.H."/>
            <person name="Williams R.B."/>
        </authorList>
    </citation>
    <scope>NUCLEOTIDE SEQUENCE [LARGE SCALE GENOMIC DNA]</scope>
    <source>
        <strain evidence="12">SSD2</strain>
    </source>
</reference>
<feature type="region of interest" description="Disordered" evidence="10">
    <location>
        <begin position="287"/>
        <end position="308"/>
    </location>
</feature>
<evidence type="ECO:0000256" key="1">
    <source>
        <dbReference type="ARBA" id="ARBA00008885"/>
    </source>
</evidence>
<gene>
    <name evidence="12" type="primary">cysD</name>
    <name evidence="12" type="ORF">HZT40_14245</name>
</gene>
<dbReference type="InterPro" id="IPR014729">
    <property type="entry name" value="Rossmann-like_a/b/a_fold"/>
</dbReference>
<evidence type="ECO:0000256" key="9">
    <source>
        <dbReference type="ARBA" id="ARBA00031812"/>
    </source>
</evidence>
<protein>
    <recommendedName>
        <fullName evidence="3">Sulfate adenylyltransferase subunit 2</fullName>
        <ecNumber evidence="2">2.7.7.4</ecNumber>
    </recommendedName>
    <alternativeName>
        <fullName evidence="8">ATP-sulfurylase small subunit</fullName>
    </alternativeName>
    <alternativeName>
        <fullName evidence="9">Sulfate adenylate transferase</fullName>
    </alternativeName>
</protein>
<keyword evidence="6" id="KW-0547">Nucleotide-binding</keyword>
<keyword evidence="4 12" id="KW-0808">Transferase</keyword>
<feature type="domain" description="Phosphoadenosine phosphosulphate reductase" evidence="11">
    <location>
        <begin position="37"/>
        <end position="262"/>
    </location>
</feature>
<dbReference type="NCBIfam" id="NF009214">
    <property type="entry name" value="PRK12563.1"/>
    <property type="match status" value="1"/>
</dbReference>